<organism evidence="1 2">
    <name type="scientific">Sporichthya brevicatena</name>
    <dbReference type="NCBI Taxonomy" id="171442"/>
    <lineage>
        <taxon>Bacteria</taxon>
        <taxon>Bacillati</taxon>
        <taxon>Actinomycetota</taxon>
        <taxon>Actinomycetes</taxon>
        <taxon>Sporichthyales</taxon>
        <taxon>Sporichthyaceae</taxon>
        <taxon>Sporichthya</taxon>
    </lineage>
</organism>
<dbReference type="EMBL" id="BAAAHE010000063">
    <property type="protein sequence ID" value="GAA0638659.1"/>
    <property type="molecule type" value="Genomic_DNA"/>
</dbReference>
<reference evidence="2" key="1">
    <citation type="journal article" date="2019" name="Int. J. Syst. Evol. Microbiol.">
        <title>The Global Catalogue of Microorganisms (GCM) 10K type strain sequencing project: providing services to taxonomists for standard genome sequencing and annotation.</title>
        <authorList>
            <consortium name="The Broad Institute Genomics Platform"/>
            <consortium name="The Broad Institute Genome Sequencing Center for Infectious Disease"/>
            <person name="Wu L."/>
            <person name="Ma J."/>
        </authorList>
    </citation>
    <scope>NUCLEOTIDE SEQUENCE [LARGE SCALE GENOMIC DNA]</scope>
    <source>
        <strain evidence="2">JCM 10671</strain>
    </source>
</reference>
<dbReference type="Proteomes" id="UP001500957">
    <property type="component" value="Unassembled WGS sequence"/>
</dbReference>
<sequence>MKPDNTTEICRCGHRDIEHDGSGYKPCRKMSCPCRRFADGTVPRCPVPGCPRRYKAGPDRYCVDHQRVSAPVALAGLEDEDGLWTFVPTRPND</sequence>
<accession>A0ABP3SH17</accession>
<evidence type="ECO:0000313" key="1">
    <source>
        <dbReference type="EMBL" id="GAA0638659.1"/>
    </source>
</evidence>
<gene>
    <name evidence="1" type="ORF">GCM10009547_48600</name>
</gene>
<comment type="caution">
    <text evidence="1">The sequence shown here is derived from an EMBL/GenBank/DDBJ whole genome shotgun (WGS) entry which is preliminary data.</text>
</comment>
<dbReference type="RefSeq" id="WP_344609747.1">
    <property type="nucleotide sequence ID" value="NZ_BAAAHE010000063.1"/>
</dbReference>
<keyword evidence="2" id="KW-1185">Reference proteome</keyword>
<proteinExistence type="predicted"/>
<protein>
    <submittedName>
        <fullName evidence="1">Uncharacterized protein</fullName>
    </submittedName>
</protein>
<name>A0ABP3SH17_9ACTN</name>
<evidence type="ECO:0000313" key="2">
    <source>
        <dbReference type="Proteomes" id="UP001500957"/>
    </source>
</evidence>